<dbReference type="EMBL" id="CP042467">
    <property type="protein sequence ID" value="QED28344.1"/>
    <property type="molecule type" value="Genomic_DNA"/>
</dbReference>
<dbReference type="AlphaFoldDB" id="A0A5B8XS15"/>
<accession>A0A5B8XS15</accession>
<name>A0A5B8XS15_9DELT</name>
<sequence>MMRLAQVLTVSILTLAMTADASAERREGLGGKYAARNMTAAQGSLTILAGPTSTQALGNASAFGSNGPGFNYNRAVFGEGDFELDLSTGVMNVGAAYGITPELEAGVMLPLLLIQPEGAEGDLISAIPVFATYAMDLGNFDAGVRLTASVPISEGLDFGLNVGVPFLFRFGGNSRLDTGLFFPLNFGDELGKSLVIPVRFTQSVTPKIFVGAETGLVLPEFETDAGAIPFGIHAGYTLLAGGNVVDVALQLMFPGFVSLAEGAENPGTDIMAISFGTNVQMKF</sequence>
<evidence type="ECO:0000313" key="2">
    <source>
        <dbReference type="Proteomes" id="UP000321595"/>
    </source>
</evidence>
<gene>
    <name evidence="1" type="ORF">FRD01_14105</name>
</gene>
<evidence type="ECO:0000313" key="1">
    <source>
        <dbReference type="EMBL" id="QED28344.1"/>
    </source>
</evidence>
<proteinExistence type="predicted"/>
<dbReference type="KEGG" id="bbae:FRD01_14105"/>
<keyword evidence="2" id="KW-1185">Reference proteome</keyword>
<dbReference type="Proteomes" id="UP000321595">
    <property type="component" value="Chromosome"/>
</dbReference>
<reference evidence="1 2" key="1">
    <citation type="submission" date="2019-08" db="EMBL/GenBank/DDBJ databases">
        <authorList>
            <person name="Liang Q."/>
        </authorList>
    </citation>
    <scope>NUCLEOTIDE SEQUENCE [LARGE SCALE GENOMIC DNA]</scope>
    <source>
        <strain evidence="1 2">V1718</strain>
    </source>
</reference>
<protein>
    <submittedName>
        <fullName evidence="1">Uncharacterized protein</fullName>
    </submittedName>
</protein>
<organism evidence="1 2">
    <name type="scientific">Microvenator marinus</name>
    <dbReference type="NCBI Taxonomy" id="2600177"/>
    <lineage>
        <taxon>Bacteria</taxon>
        <taxon>Deltaproteobacteria</taxon>
        <taxon>Bradymonadales</taxon>
        <taxon>Microvenatoraceae</taxon>
        <taxon>Microvenator</taxon>
    </lineage>
</organism>
<dbReference type="RefSeq" id="WP_146960686.1">
    <property type="nucleotide sequence ID" value="NZ_CP042467.1"/>
</dbReference>